<dbReference type="GeneID" id="10838029"/>
<keyword evidence="4 9" id="KW-0269">Exonuclease</keyword>
<proteinExistence type="inferred from homology"/>
<keyword evidence="7 9" id="KW-0051">Antiviral defense</keyword>
<evidence type="ECO:0000256" key="6">
    <source>
        <dbReference type="ARBA" id="ARBA00023014"/>
    </source>
</evidence>
<dbReference type="GO" id="GO:0051607">
    <property type="term" value="P:defense response to virus"/>
    <property type="evidence" value="ECO:0007669"/>
    <property type="project" value="UniProtKB-KW"/>
</dbReference>
<dbReference type="eggNOG" id="arCOG00794">
    <property type="taxonomic scope" value="Archaea"/>
</dbReference>
<dbReference type="PANTHER" id="PTHR37168">
    <property type="entry name" value="CRISPR-ASSOCIATED EXONUCLEASE CAS4"/>
    <property type="match status" value="1"/>
</dbReference>
<protein>
    <recommendedName>
        <fullName evidence="9">CRISPR-associated exonuclease Cas4</fullName>
        <ecNumber evidence="9">3.1.12.1</ecNumber>
    </recommendedName>
</protein>
<dbReference type="InterPro" id="IPR013343">
    <property type="entry name" value="CRISPR-assoc_prot_Cas4"/>
</dbReference>
<comment type="cofactor">
    <cofactor evidence="9">
        <name>iron-sulfur cluster</name>
        <dbReference type="ChEBI" id="CHEBI:30408"/>
    </cofactor>
</comment>
<keyword evidence="2 9" id="KW-0479">Metal-binding</keyword>
<name>F8AGD2_PYRYC</name>
<dbReference type="Gene3D" id="3.90.320.10">
    <property type="match status" value="1"/>
</dbReference>
<feature type="domain" description="DUF83" evidence="10">
    <location>
        <begin position="4"/>
        <end position="161"/>
    </location>
</feature>
<keyword evidence="5 9" id="KW-0408">Iron</keyword>
<dbReference type="EC" id="3.1.12.1" evidence="9"/>
<dbReference type="KEGG" id="pya:PYCH_14580"/>
<evidence type="ECO:0000313" key="12">
    <source>
        <dbReference type="Proteomes" id="UP000008386"/>
    </source>
</evidence>
<evidence type="ECO:0000256" key="1">
    <source>
        <dbReference type="ARBA" id="ARBA00022722"/>
    </source>
</evidence>
<organism evidence="11 12">
    <name type="scientific">Pyrococcus yayanosii (strain CH1 / JCM 16557)</name>
    <dbReference type="NCBI Taxonomy" id="529709"/>
    <lineage>
        <taxon>Archaea</taxon>
        <taxon>Methanobacteriati</taxon>
        <taxon>Methanobacteriota</taxon>
        <taxon>Thermococci</taxon>
        <taxon>Thermococcales</taxon>
        <taxon>Thermococcaceae</taxon>
        <taxon>Pyrococcus</taxon>
    </lineage>
</organism>
<evidence type="ECO:0000256" key="8">
    <source>
        <dbReference type="ARBA" id="ARBA00023211"/>
    </source>
</evidence>
<keyword evidence="1 9" id="KW-0540">Nuclease</keyword>
<comment type="cofactor">
    <cofactor evidence="9">
        <name>Mg(2+)</name>
        <dbReference type="ChEBI" id="CHEBI:18420"/>
    </cofactor>
    <cofactor evidence="9">
        <name>Mn(2+)</name>
        <dbReference type="ChEBI" id="CHEBI:29035"/>
    </cofactor>
    <text evidence="9">Mg(2+) or Mn(2+) required for ssDNA cleavage activity.</text>
</comment>
<evidence type="ECO:0000259" key="10">
    <source>
        <dbReference type="Pfam" id="PF01930"/>
    </source>
</evidence>
<reference evidence="11 12" key="1">
    <citation type="journal article" date="2011" name="J. Bacteriol.">
        <title>Complete genome sequence of the obligate piezophilic hyperthermophilic archaeon Pyrococcus yayanosii CH1.</title>
        <authorList>
            <person name="Jun X."/>
            <person name="Lupeng L."/>
            <person name="Minjuan X."/>
            <person name="Oger P."/>
            <person name="Fengping W."/>
            <person name="Jebbar M."/>
            <person name="Xiang X."/>
        </authorList>
    </citation>
    <scope>NUCLEOTIDE SEQUENCE [LARGE SCALE GENOMIC DNA]</scope>
    <source>
        <strain evidence="12">CH1 / JCM 16557</strain>
    </source>
</reference>
<dbReference type="EMBL" id="CP002779">
    <property type="protein sequence ID" value="AEH25128.1"/>
    <property type="molecule type" value="Genomic_DNA"/>
</dbReference>
<dbReference type="STRING" id="529709.PYCH_14580"/>
<dbReference type="InterPro" id="IPR022765">
    <property type="entry name" value="Dna2/Cas4_DUF83"/>
</dbReference>
<keyword evidence="3 9" id="KW-0378">Hydrolase</keyword>
<comment type="function">
    <text evidence="9">CRISPR (clustered regularly interspaced short palindromic repeat) is an adaptive immune system that provides protection against mobile genetic elements (viruses, transposable elements and conjugative plasmids). CRISPR clusters contain sequences complementary to antecedent mobile elements and target invading nucleic acids. CRISPR clusters are transcribed and processed into CRISPR RNA (crRNA).</text>
</comment>
<accession>F8AGD2</accession>
<evidence type="ECO:0000256" key="7">
    <source>
        <dbReference type="ARBA" id="ARBA00023118"/>
    </source>
</evidence>
<comment type="similarity">
    <text evidence="9">Belongs to the CRISPR-associated exonuclease Cas4 family.</text>
</comment>
<evidence type="ECO:0000256" key="3">
    <source>
        <dbReference type="ARBA" id="ARBA00022801"/>
    </source>
</evidence>
<dbReference type="Proteomes" id="UP000008386">
    <property type="component" value="Chromosome"/>
</dbReference>
<dbReference type="AlphaFoldDB" id="F8AGD2"/>
<evidence type="ECO:0000256" key="5">
    <source>
        <dbReference type="ARBA" id="ARBA00023004"/>
    </source>
</evidence>
<gene>
    <name evidence="11" type="ordered locus">PYCH_14580</name>
</gene>
<evidence type="ECO:0000313" key="11">
    <source>
        <dbReference type="EMBL" id="AEH25128.1"/>
    </source>
</evidence>
<dbReference type="Pfam" id="PF01930">
    <property type="entry name" value="Cas_Cas4"/>
    <property type="match status" value="1"/>
</dbReference>
<sequence length="162" mass="19541">MRTTGVMVQYYFTCKRELWFFSRGINFDFENEDMLIGRLIHRESHERDWKEIFLGDIRLDAVRRRGKLLVIEIKKSSKLEEPARWQLKYYLYILRKAGVEADGVISYPREGRREKITLTEEDITVLEDALKDIERIISLERPPPAEKKPYCRRCAYRDFCWV</sequence>
<dbReference type="HOGENOM" id="CLU_133784_0_0_2"/>
<evidence type="ECO:0000256" key="9">
    <source>
        <dbReference type="RuleBase" id="RU365022"/>
    </source>
</evidence>
<keyword evidence="8 9" id="KW-0464">Manganese</keyword>
<keyword evidence="12" id="KW-1185">Reference proteome</keyword>
<keyword evidence="6 9" id="KW-0411">Iron-sulfur</keyword>
<dbReference type="PANTHER" id="PTHR37168:SF2">
    <property type="entry name" value="CRISPR-ASSOCIATED EXONUCLEASE CAS4"/>
    <property type="match status" value="1"/>
</dbReference>
<evidence type="ECO:0000256" key="4">
    <source>
        <dbReference type="ARBA" id="ARBA00022839"/>
    </source>
</evidence>
<dbReference type="GO" id="GO:0051536">
    <property type="term" value="F:iron-sulfur cluster binding"/>
    <property type="evidence" value="ECO:0007669"/>
    <property type="project" value="UniProtKB-KW"/>
</dbReference>
<dbReference type="NCBIfam" id="TIGR00372">
    <property type="entry name" value="cas4"/>
    <property type="match status" value="1"/>
</dbReference>
<evidence type="ECO:0000256" key="2">
    <source>
        <dbReference type="ARBA" id="ARBA00022723"/>
    </source>
</evidence>
<dbReference type="GO" id="GO:0004527">
    <property type="term" value="F:exonuclease activity"/>
    <property type="evidence" value="ECO:0007669"/>
    <property type="project" value="UniProtKB-KW"/>
</dbReference>
<dbReference type="InterPro" id="IPR011604">
    <property type="entry name" value="PDDEXK-like_dom_sf"/>
</dbReference>
<dbReference type="RefSeq" id="WP_013906184.1">
    <property type="nucleotide sequence ID" value="NC_015680.1"/>
</dbReference>
<dbReference type="OrthoDB" id="42881at2157"/>
<dbReference type="GO" id="GO:0046872">
    <property type="term" value="F:metal ion binding"/>
    <property type="evidence" value="ECO:0007669"/>
    <property type="project" value="UniProtKB-KW"/>
</dbReference>